<accession>A0A6S7HU78</accession>
<evidence type="ECO:0000256" key="1">
    <source>
        <dbReference type="SAM" id="MobiDB-lite"/>
    </source>
</evidence>
<proteinExistence type="predicted"/>
<dbReference type="SUPFAM" id="SSF53098">
    <property type="entry name" value="Ribonuclease H-like"/>
    <property type="match status" value="1"/>
</dbReference>
<feature type="compositionally biased region" description="Basic residues" evidence="1">
    <location>
        <begin position="98"/>
        <end position="113"/>
    </location>
</feature>
<protein>
    <submittedName>
        <fullName evidence="3">Zinc finger MYM-type 1-like</fullName>
    </submittedName>
</protein>
<dbReference type="Proteomes" id="UP001152795">
    <property type="component" value="Unassembled WGS sequence"/>
</dbReference>
<comment type="caution">
    <text evidence="3">The sequence shown here is derived from an EMBL/GenBank/DDBJ whole genome shotgun (WGS) entry which is preliminary data.</text>
</comment>
<gene>
    <name evidence="3" type="ORF">PACLA_8A049691</name>
</gene>
<dbReference type="OrthoDB" id="8908633at2759"/>
<dbReference type="PANTHER" id="PTHR45749">
    <property type="match status" value="1"/>
</dbReference>
<sequence length="295" mass="33264">MAFVHAQSNKDISSLTNSEMVNARRRNVQENIRVLERIASVIKYLAKRSLSFRGNRNESSYTLDDRSVDHGNFLETILLISEFDVPLNSHVHKVIDRSKKKRQNLKRKGKQNSRGRGNLVTMLSKSTVNKILLAILNIMKSKIIQEIGEKKFSAQMDGTQDTAMVEQETIILLYVLGLEVKERLFSVQKVYNASAAGVFQLLKTNVQQQGLKMENIIGESFDGASNMRGEFGGVQKLIRDVSSNSVYIWCYAHVLNLAATDMVENITEVKNLIGLLQSTATFFQIRANEWMFGAG</sequence>
<dbReference type="AlphaFoldDB" id="A0A6S7HU78"/>
<dbReference type="EMBL" id="CACRXK020005841">
    <property type="protein sequence ID" value="CAB4007583.1"/>
    <property type="molecule type" value="Genomic_DNA"/>
</dbReference>
<keyword evidence="4" id="KW-1185">Reference proteome</keyword>
<dbReference type="InterPro" id="IPR025398">
    <property type="entry name" value="DUF4371"/>
</dbReference>
<feature type="domain" description="DUF4371" evidence="2">
    <location>
        <begin position="38"/>
        <end position="233"/>
    </location>
</feature>
<name>A0A6S7HU78_PARCT</name>
<evidence type="ECO:0000313" key="3">
    <source>
        <dbReference type="EMBL" id="CAB4007583.1"/>
    </source>
</evidence>
<reference evidence="3" key="1">
    <citation type="submission" date="2020-04" db="EMBL/GenBank/DDBJ databases">
        <authorList>
            <person name="Alioto T."/>
            <person name="Alioto T."/>
            <person name="Gomez Garrido J."/>
        </authorList>
    </citation>
    <scope>NUCLEOTIDE SEQUENCE</scope>
    <source>
        <strain evidence="3">A484AB</strain>
    </source>
</reference>
<feature type="region of interest" description="Disordered" evidence="1">
    <location>
        <begin position="96"/>
        <end position="117"/>
    </location>
</feature>
<evidence type="ECO:0000259" key="2">
    <source>
        <dbReference type="Pfam" id="PF14291"/>
    </source>
</evidence>
<dbReference type="PANTHER" id="PTHR45749:SF21">
    <property type="entry name" value="DUF4371 DOMAIN-CONTAINING PROTEIN"/>
    <property type="match status" value="1"/>
</dbReference>
<dbReference type="InterPro" id="IPR012337">
    <property type="entry name" value="RNaseH-like_sf"/>
</dbReference>
<dbReference type="Pfam" id="PF14291">
    <property type="entry name" value="DUF4371"/>
    <property type="match status" value="1"/>
</dbReference>
<organism evidence="3 4">
    <name type="scientific">Paramuricea clavata</name>
    <name type="common">Red gorgonian</name>
    <name type="synonym">Violescent sea-whip</name>
    <dbReference type="NCBI Taxonomy" id="317549"/>
    <lineage>
        <taxon>Eukaryota</taxon>
        <taxon>Metazoa</taxon>
        <taxon>Cnidaria</taxon>
        <taxon>Anthozoa</taxon>
        <taxon>Octocorallia</taxon>
        <taxon>Malacalcyonacea</taxon>
        <taxon>Plexauridae</taxon>
        <taxon>Paramuricea</taxon>
    </lineage>
</organism>
<evidence type="ECO:0000313" key="4">
    <source>
        <dbReference type="Proteomes" id="UP001152795"/>
    </source>
</evidence>